<dbReference type="EnsemblPlants" id="Solyc06g036300.3.1">
    <property type="protein sequence ID" value="Solyc06g036300.3.1"/>
    <property type="gene ID" value="Solyc06g036300.3"/>
</dbReference>
<keyword evidence="3" id="KW-1185">Reference proteome</keyword>
<proteinExistence type="predicted"/>
<accession>A0A3Q7GU82</accession>
<dbReference type="InParanoid" id="A0A3Q7GU82"/>
<dbReference type="AlphaFoldDB" id="A0A3Q7GU82"/>
<protein>
    <submittedName>
        <fullName evidence="2">Uncharacterized protein</fullName>
    </submittedName>
</protein>
<evidence type="ECO:0000313" key="3">
    <source>
        <dbReference type="Proteomes" id="UP000004994"/>
    </source>
</evidence>
<sequence length="131" mass="15134">MLTSAPACRASMNSFVPDLAIVPRLLTRSVQPQRKQRNKANKEFRLRIEFTLVRQALEPDLIQCIRRIANEFTKENLLVTVESIDDQTQQLPEKQMSLPQPSAHPPLMLKAQQNQKKKKKADKVKMNKKLM</sequence>
<feature type="region of interest" description="Disordered" evidence="1">
    <location>
        <begin position="88"/>
        <end position="131"/>
    </location>
</feature>
<evidence type="ECO:0000256" key="1">
    <source>
        <dbReference type="SAM" id="MobiDB-lite"/>
    </source>
</evidence>
<feature type="compositionally biased region" description="Polar residues" evidence="1">
    <location>
        <begin position="88"/>
        <end position="100"/>
    </location>
</feature>
<evidence type="ECO:0000313" key="2">
    <source>
        <dbReference type="EnsemblPlants" id="Solyc06g036300.3.1"/>
    </source>
</evidence>
<feature type="compositionally biased region" description="Basic residues" evidence="1">
    <location>
        <begin position="115"/>
        <end position="131"/>
    </location>
</feature>
<name>A0A3Q7GU82_SOLLC</name>
<reference evidence="2" key="2">
    <citation type="submission" date="2019-01" db="UniProtKB">
        <authorList>
            <consortium name="EnsemblPlants"/>
        </authorList>
    </citation>
    <scope>IDENTIFICATION</scope>
    <source>
        <strain evidence="2">cv. Heinz 1706</strain>
    </source>
</reference>
<dbReference type="Proteomes" id="UP000004994">
    <property type="component" value="Chromosome 6"/>
</dbReference>
<dbReference type="Gramene" id="Solyc06g036300.3.1">
    <property type="protein sequence ID" value="Solyc06g036300.3.1"/>
    <property type="gene ID" value="Solyc06g036300.3"/>
</dbReference>
<reference evidence="2" key="1">
    <citation type="journal article" date="2012" name="Nature">
        <title>The tomato genome sequence provides insights into fleshy fruit evolution.</title>
        <authorList>
            <consortium name="Tomato Genome Consortium"/>
        </authorList>
    </citation>
    <scope>NUCLEOTIDE SEQUENCE [LARGE SCALE GENOMIC DNA]</scope>
    <source>
        <strain evidence="2">cv. Heinz 1706</strain>
    </source>
</reference>
<organism evidence="2">
    <name type="scientific">Solanum lycopersicum</name>
    <name type="common">Tomato</name>
    <name type="synonym">Lycopersicon esculentum</name>
    <dbReference type="NCBI Taxonomy" id="4081"/>
    <lineage>
        <taxon>Eukaryota</taxon>
        <taxon>Viridiplantae</taxon>
        <taxon>Streptophyta</taxon>
        <taxon>Embryophyta</taxon>
        <taxon>Tracheophyta</taxon>
        <taxon>Spermatophyta</taxon>
        <taxon>Magnoliopsida</taxon>
        <taxon>eudicotyledons</taxon>
        <taxon>Gunneridae</taxon>
        <taxon>Pentapetalae</taxon>
        <taxon>asterids</taxon>
        <taxon>lamiids</taxon>
        <taxon>Solanales</taxon>
        <taxon>Solanaceae</taxon>
        <taxon>Solanoideae</taxon>
        <taxon>Solaneae</taxon>
        <taxon>Solanum</taxon>
        <taxon>Solanum subgen. Lycopersicon</taxon>
    </lineage>
</organism>